<dbReference type="PROSITE" id="PS51257">
    <property type="entry name" value="PROKAR_LIPOPROTEIN"/>
    <property type="match status" value="1"/>
</dbReference>
<dbReference type="Gene3D" id="3.90.76.10">
    <property type="entry name" value="Dipeptide-binding Protein, Domain 1"/>
    <property type="match status" value="1"/>
</dbReference>
<comment type="caution">
    <text evidence="5">The sequence shown here is derived from an EMBL/GenBank/DDBJ whole genome shotgun (WGS) entry which is preliminary data.</text>
</comment>
<dbReference type="AlphaFoldDB" id="A0A841KNA9"/>
<keyword evidence="2" id="KW-0813">Transport</keyword>
<dbReference type="PANTHER" id="PTHR30290">
    <property type="entry name" value="PERIPLASMIC BINDING COMPONENT OF ABC TRANSPORTER"/>
    <property type="match status" value="1"/>
</dbReference>
<evidence type="ECO:0000313" key="5">
    <source>
        <dbReference type="EMBL" id="MBB6214927.1"/>
    </source>
</evidence>
<feature type="domain" description="Solute-binding protein family 5" evidence="4">
    <location>
        <begin position="89"/>
        <end position="456"/>
    </location>
</feature>
<dbReference type="EMBL" id="JACHEN010000004">
    <property type="protein sequence ID" value="MBB6214927.1"/>
    <property type="molecule type" value="Genomic_DNA"/>
</dbReference>
<dbReference type="InterPro" id="IPR000914">
    <property type="entry name" value="SBP_5_dom"/>
</dbReference>
<dbReference type="PANTHER" id="PTHR30290:SF9">
    <property type="entry name" value="OLIGOPEPTIDE-BINDING PROTEIN APPA"/>
    <property type="match status" value="1"/>
</dbReference>
<dbReference type="InterPro" id="IPR030678">
    <property type="entry name" value="Peptide/Ni-bd"/>
</dbReference>
<reference evidence="5 6" key="1">
    <citation type="submission" date="2020-08" db="EMBL/GenBank/DDBJ databases">
        <title>Genomic Encyclopedia of Type Strains, Phase IV (KMG-IV): sequencing the most valuable type-strain genomes for metagenomic binning, comparative biology and taxonomic classification.</title>
        <authorList>
            <person name="Goeker M."/>
        </authorList>
    </citation>
    <scope>NUCLEOTIDE SEQUENCE [LARGE SCALE GENOMIC DNA]</scope>
    <source>
        <strain evidence="5 6">DSM 103526</strain>
    </source>
</reference>
<evidence type="ECO:0000259" key="4">
    <source>
        <dbReference type="Pfam" id="PF00496"/>
    </source>
</evidence>
<dbReference type="GO" id="GO:0015833">
    <property type="term" value="P:peptide transport"/>
    <property type="evidence" value="ECO:0007669"/>
    <property type="project" value="TreeGrafter"/>
</dbReference>
<dbReference type="RefSeq" id="WP_184308757.1">
    <property type="nucleotide sequence ID" value="NZ_JACHEN010000004.1"/>
</dbReference>
<dbReference type="Gene3D" id="3.10.105.10">
    <property type="entry name" value="Dipeptide-binding Protein, Domain 3"/>
    <property type="match status" value="1"/>
</dbReference>
<gene>
    <name evidence="5" type="ORF">HNQ80_001012</name>
</gene>
<name>A0A841KNA9_9FIRM</name>
<comment type="similarity">
    <text evidence="1">Belongs to the bacterial solute-binding protein 5 family.</text>
</comment>
<keyword evidence="6" id="KW-1185">Reference proteome</keyword>
<dbReference type="GO" id="GO:1904680">
    <property type="term" value="F:peptide transmembrane transporter activity"/>
    <property type="evidence" value="ECO:0007669"/>
    <property type="project" value="TreeGrafter"/>
</dbReference>
<protein>
    <submittedName>
        <fullName evidence="5">Peptide/nickel transport system substrate-binding protein</fullName>
    </submittedName>
</protein>
<dbReference type="GO" id="GO:0043190">
    <property type="term" value="C:ATP-binding cassette (ABC) transporter complex"/>
    <property type="evidence" value="ECO:0007669"/>
    <property type="project" value="InterPro"/>
</dbReference>
<dbReference type="Proteomes" id="UP000579281">
    <property type="component" value="Unassembled WGS sequence"/>
</dbReference>
<proteinExistence type="inferred from homology"/>
<dbReference type="Gene3D" id="3.40.190.10">
    <property type="entry name" value="Periplasmic binding protein-like II"/>
    <property type="match status" value="1"/>
</dbReference>
<dbReference type="Pfam" id="PF00496">
    <property type="entry name" value="SBP_bac_5"/>
    <property type="match status" value="1"/>
</dbReference>
<dbReference type="InterPro" id="IPR039424">
    <property type="entry name" value="SBP_5"/>
</dbReference>
<dbReference type="SUPFAM" id="SSF53850">
    <property type="entry name" value="Periplasmic binding protein-like II"/>
    <property type="match status" value="1"/>
</dbReference>
<dbReference type="PIRSF" id="PIRSF002741">
    <property type="entry name" value="MppA"/>
    <property type="match status" value="1"/>
</dbReference>
<evidence type="ECO:0000313" key="6">
    <source>
        <dbReference type="Proteomes" id="UP000579281"/>
    </source>
</evidence>
<evidence type="ECO:0000256" key="1">
    <source>
        <dbReference type="ARBA" id="ARBA00005695"/>
    </source>
</evidence>
<accession>A0A841KNA9</accession>
<dbReference type="CDD" id="cd08513">
    <property type="entry name" value="PBP2_thermophilic_Hb8_like"/>
    <property type="match status" value="1"/>
</dbReference>
<dbReference type="GO" id="GO:0042597">
    <property type="term" value="C:periplasmic space"/>
    <property type="evidence" value="ECO:0007669"/>
    <property type="project" value="UniProtKB-ARBA"/>
</dbReference>
<organism evidence="5 6">
    <name type="scientific">Anaerosolibacter carboniphilus</name>
    <dbReference type="NCBI Taxonomy" id="1417629"/>
    <lineage>
        <taxon>Bacteria</taxon>
        <taxon>Bacillati</taxon>
        <taxon>Bacillota</taxon>
        <taxon>Clostridia</taxon>
        <taxon>Peptostreptococcales</taxon>
        <taxon>Thermotaleaceae</taxon>
        <taxon>Anaerosolibacter</taxon>
    </lineage>
</organism>
<keyword evidence="3" id="KW-0732">Signal</keyword>
<evidence type="ECO:0000256" key="3">
    <source>
        <dbReference type="ARBA" id="ARBA00022729"/>
    </source>
</evidence>
<evidence type="ECO:0000256" key="2">
    <source>
        <dbReference type="ARBA" id="ARBA00022448"/>
    </source>
</evidence>
<sequence>MINKKTNIFIILLLLLSFTVFGCSKPVKDGENPEQPVEEVKKPLAGGELVLPITQFDTLNPILNKNESIFYFNQLVYDGLVFLDSKLEAQPALATGWTATENGDGWTFQLRENVSWHDGQPFTAEDVKFTIDALRTSNGNVEKSIFSGFVKNIKNITVLGSHKIFIETNSAIGNQIENFQFPIIPKHKYGSPEDVFKSPKDLLVGTGRYKVEAYTKPNYVRLKSNDKYWDTSAFVPTVIGKIVPDPETALSSVEANEASVGKATDFDWEKYGEDKTLKTYAYTDWDYEFIGFNFNRAITADKSIRTAIAYGIDRHQIVNDVYFGHATITDTPIHPDSWLNDASAQKYGKEQERAKKLLADANWRDENKDGILENELNQKLSLTLLVNNDNPRRVEVADMVVTQLKEIGIEVIAEKVNWEEYQYRLNSGGFDMVLGGWKMSVNPDISFIFHSSYMGNSNFIGYSNPQLDQQLMEAALAKSAEDRKQKYRDVQNTILEEIPYYSLFFENNALVVKDYVKGNIDPKPYNIYNNIEQWYVLEEKE</sequence>